<dbReference type="EMBL" id="AZGM01000020">
    <property type="protein sequence ID" value="KRM29758.1"/>
    <property type="molecule type" value="Genomic_DNA"/>
</dbReference>
<dbReference type="Proteomes" id="UP000051412">
    <property type="component" value="Unassembled WGS sequence"/>
</dbReference>
<dbReference type="PATRIC" id="fig|1423782.4.peg.1208"/>
<dbReference type="RefSeq" id="WP_235803735.1">
    <property type="nucleotide sequence ID" value="NZ_AZGM01000020.1"/>
</dbReference>
<evidence type="ECO:0000313" key="2">
    <source>
        <dbReference type="EMBL" id="KRM29758.1"/>
    </source>
</evidence>
<feature type="domain" description="NLP1-9 GAF" evidence="1">
    <location>
        <begin position="53"/>
        <end position="113"/>
    </location>
</feature>
<comment type="caution">
    <text evidence="2">The sequence shown here is derived from an EMBL/GenBank/DDBJ whole genome shotgun (WGS) entry which is preliminary data.</text>
</comment>
<dbReference type="Gene3D" id="3.30.450.40">
    <property type="match status" value="1"/>
</dbReference>
<reference evidence="2 3" key="1">
    <citation type="journal article" date="2015" name="Genome Announc.">
        <title>Expanding the biotechnology potential of lactobacilli through comparative genomics of 213 strains and associated genera.</title>
        <authorList>
            <person name="Sun Z."/>
            <person name="Harris H.M."/>
            <person name="McCann A."/>
            <person name="Guo C."/>
            <person name="Argimon S."/>
            <person name="Zhang W."/>
            <person name="Yang X."/>
            <person name="Jeffery I.B."/>
            <person name="Cooney J.C."/>
            <person name="Kagawa T.F."/>
            <person name="Liu W."/>
            <person name="Song Y."/>
            <person name="Salvetti E."/>
            <person name="Wrobel A."/>
            <person name="Rasinkangas P."/>
            <person name="Parkhill J."/>
            <person name="Rea M.C."/>
            <person name="O'Sullivan O."/>
            <person name="Ritari J."/>
            <person name="Douillard F.P."/>
            <person name="Paul Ross R."/>
            <person name="Yang R."/>
            <person name="Briner A.E."/>
            <person name="Felis G.E."/>
            <person name="de Vos W.M."/>
            <person name="Barrangou R."/>
            <person name="Klaenhammer T.R."/>
            <person name="Caufield P.W."/>
            <person name="Cui Y."/>
            <person name="Zhang H."/>
            <person name="O'Toole P.W."/>
        </authorList>
    </citation>
    <scope>NUCLEOTIDE SEQUENCE [LARGE SCALE GENOMIC DNA]</scope>
    <source>
        <strain evidence="2 3">DSM 6035</strain>
    </source>
</reference>
<evidence type="ECO:0000259" key="1">
    <source>
        <dbReference type="Pfam" id="PF22922"/>
    </source>
</evidence>
<dbReference type="InterPro" id="IPR029016">
    <property type="entry name" value="GAF-like_dom_sf"/>
</dbReference>
<proteinExistence type="predicted"/>
<dbReference type="Pfam" id="PF22922">
    <property type="entry name" value="GAF_NLP"/>
    <property type="match status" value="1"/>
</dbReference>
<name>A0A0R1XHV5_9LACO</name>
<dbReference type="STRING" id="1423782.FD32_GL001157"/>
<dbReference type="InterPro" id="IPR055081">
    <property type="entry name" value="NLP1-9_GAF"/>
</dbReference>
<sequence length="144" mass="16215">MMALEQAKTNKDYARLVNRIYHTSDFEFVGIALQETYYPFVIKWRFAAGNQSEQFRQIVLRKGIGIAGLVFRTGKPFYDNNLSKYSFSNKMYTPIANAESLWSAVAIPVASSLGTVNAVLLAGYRRKQPVSLETVAHLGEYLHG</sequence>
<dbReference type="SUPFAM" id="SSF55781">
    <property type="entry name" value="GAF domain-like"/>
    <property type="match status" value="1"/>
</dbReference>
<organism evidence="2 3">
    <name type="scientific">Limosilactobacillus panis DSM 6035</name>
    <dbReference type="NCBI Taxonomy" id="1423782"/>
    <lineage>
        <taxon>Bacteria</taxon>
        <taxon>Bacillati</taxon>
        <taxon>Bacillota</taxon>
        <taxon>Bacilli</taxon>
        <taxon>Lactobacillales</taxon>
        <taxon>Lactobacillaceae</taxon>
        <taxon>Limosilactobacillus</taxon>
    </lineage>
</organism>
<dbReference type="AlphaFoldDB" id="A0A0R1XHV5"/>
<accession>A0A0R1XHV5</accession>
<evidence type="ECO:0000313" key="3">
    <source>
        <dbReference type="Proteomes" id="UP000051412"/>
    </source>
</evidence>
<protein>
    <recommendedName>
        <fullName evidence="1">NLP1-9 GAF domain-containing protein</fullName>
    </recommendedName>
</protein>
<keyword evidence="3" id="KW-1185">Reference proteome</keyword>
<gene>
    <name evidence="2" type="ORF">FD32_GL001157</name>
</gene>